<organism evidence="2 3">
    <name type="scientific">Puccinia striiformis f. sp. tritici PST-78</name>
    <dbReference type="NCBI Taxonomy" id="1165861"/>
    <lineage>
        <taxon>Eukaryota</taxon>
        <taxon>Fungi</taxon>
        <taxon>Dikarya</taxon>
        <taxon>Basidiomycota</taxon>
        <taxon>Pucciniomycotina</taxon>
        <taxon>Pucciniomycetes</taxon>
        <taxon>Pucciniales</taxon>
        <taxon>Pucciniaceae</taxon>
        <taxon>Puccinia</taxon>
    </lineage>
</organism>
<keyword evidence="1" id="KW-0732">Signal</keyword>
<dbReference type="EMBL" id="AJIL01000028">
    <property type="protein sequence ID" value="KNF01759.1"/>
    <property type="molecule type" value="Genomic_DNA"/>
</dbReference>
<proteinExistence type="predicted"/>
<comment type="caution">
    <text evidence="2">The sequence shown here is derived from an EMBL/GenBank/DDBJ whole genome shotgun (WGS) entry which is preliminary data.</text>
</comment>
<reference evidence="3" key="1">
    <citation type="submission" date="2014-03" db="EMBL/GenBank/DDBJ databases">
        <title>The Genome Sequence of Puccinia striiformis f. sp. tritici PST-78.</title>
        <authorList>
            <consortium name="The Broad Institute Genome Sequencing Platform"/>
            <person name="Cuomo C."/>
            <person name="Hulbert S."/>
            <person name="Chen X."/>
            <person name="Walker B."/>
            <person name="Young S.K."/>
            <person name="Zeng Q."/>
            <person name="Gargeya S."/>
            <person name="Fitzgerald M."/>
            <person name="Haas B."/>
            <person name="Abouelleil A."/>
            <person name="Alvarado L."/>
            <person name="Arachchi H.M."/>
            <person name="Berlin A.M."/>
            <person name="Chapman S.B."/>
            <person name="Goldberg J."/>
            <person name="Griggs A."/>
            <person name="Gujja S."/>
            <person name="Hansen M."/>
            <person name="Howarth C."/>
            <person name="Imamovic A."/>
            <person name="Larimer J."/>
            <person name="McCowan C."/>
            <person name="Montmayeur A."/>
            <person name="Murphy C."/>
            <person name="Neiman D."/>
            <person name="Pearson M."/>
            <person name="Priest M."/>
            <person name="Roberts A."/>
            <person name="Saif S."/>
            <person name="Shea T."/>
            <person name="Sisk P."/>
            <person name="Sykes S."/>
            <person name="Wortman J."/>
            <person name="Nusbaum C."/>
            <person name="Birren B."/>
        </authorList>
    </citation>
    <scope>NUCLEOTIDE SEQUENCE [LARGE SCALE GENOMIC DNA]</scope>
    <source>
        <strain evidence="3">race PST-78</strain>
    </source>
</reference>
<feature type="chain" id="PRO_5005550661" description="Secreted protein" evidence="1">
    <location>
        <begin position="20"/>
        <end position="104"/>
    </location>
</feature>
<evidence type="ECO:0000313" key="2">
    <source>
        <dbReference type="EMBL" id="KNF01759.1"/>
    </source>
</evidence>
<feature type="signal peptide" evidence="1">
    <location>
        <begin position="1"/>
        <end position="19"/>
    </location>
</feature>
<keyword evidence="3" id="KW-1185">Reference proteome</keyword>
<name>A0A0L0VR52_9BASI</name>
<evidence type="ECO:0008006" key="4">
    <source>
        <dbReference type="Google" id="ProtNLM"/>
    </source>
</evidence>
<dbReference type="Proteomes" id="UP000054564">
    <property type="component" value="Unassembled WGS sequence"/>
</dbReference>
<accession>A0A0L0VR52</accession>
<dbReference type="AlphaFoldDB" id="A0A0L0VR52"/>
<evidence type="ECO:0000313" key="3">
    <source>
        <dbReference type="Proteomes" id="UP000054564"/>
    </source>
</evidence>
<gene>
    <name evidence="2" type="ORF">PSTG_05183</name>
</gene>
<evidence type="ECO:0000256" key="1">
    <source>
        <dbReference type="SAM" id="SignalP"/>
    </source>
</evidence>
<sequence>MKLTDCLIVVLIQVALVKTDNFKCLKDPKKTKPWCPSYYAADADYQGSPAYYTFEPVTTYNNKDPYCEFLRGCCKPDFKPNGSLNSEQFNKICTIVEHKPPTPA</sequence>
<protein>
    <recommendedName>
        <fullName evidence="4">Secreted protein</fullName>
    </recommendedName>
</protein>